<accession>A0A8H7N577</accession>
<dbReference type="EMBL" id="JADCTT010000010">
    <property type="protein sequence ID" value="KAF9747222.1"/>
    <property type="molecule type" value="Genomic_DNA"/>
</dbReference>
<dbReference type="AlphaFoldDB" id="A0A8H7N577"/>
<dbReference type="Proteomes" id="UP000616885">
    <property type="component" value="Unassembled WGS sequence"/>
</dbReference>
<evidence type="ECO:0000313" key="2">
    <source>
        <dbReference type="Proteomes" id="UP000616885"/>
    </source>
</evidence>
<reference evidence="1" key="1">
    <citation type="submission" date="2020-10" db="EMBL/GenBank/DDBJ databases">
        <title>High-Quality Genome Resource of Clonostachys rosea strain S41 by Oxford Nanopore Long-Read Sequencing.</title>
        <authorList>
            <person name="Wang H."/>
        </authorList>
    </citation>
    <scope>NUCLEOTIDE SEQUENCE</scope>
    <source>
        <strain evidence="1">S41</strain>
    </source>
</reference>
<evidence type="ECO:0000313" key="1">
    <source>
        <dbReference type="EMBL" id="KAF9747222.1"/>
    </source>
</evidence>
<gene>
    <name evidence="1" type="ORF">IM811_002556</name>
</gene>
<organism evidence="1 2">
    <name type="scientific">Bionectria ochroleuca</name>
    <name type="common">Gliocladium roseum</name>
    <dbReference type="NCBI Taxonomy" id="29856"/>
    <lineage>
        <taxon>Eukaryota</taxon>
        <taxon>Fungi</taxon>
        <taxon>Dikarya</taxon>
        <taxon>Ascomycota</taxon>
        <taxon>Pezizomycotina</taxon>
        <taxon>Sordariomycetes</taxon>
        <taxon>Hypocreomycetidae</taxon>
        <taxon>Hypocreales</taxon>
        <taxon>Bionectriaceae</taxon>
        <taxon>Clonostachys</taxon>
    </lineage>
</organism>
<comment type="caution">
    <text evidence="1">The sequence shown here is derived from an EMBL/GenBank/DDBJ whole genome shotgun (WGS) entry which is preliminary data.</text>
</comment>
<name>A0A8H7N577_BIOOC</name>
<proteinExistence type="predicted"/>
<sequence length="154" mass="17561">MWRIVPPAILHGHWSRPTAVGKLVWVSTMVESLPDERDVFLFNGPMQWPRSIQGDLALPQNRVGNAVALLADEGEGEQIGSLVDRSSNLEQQLVRESHKHRHDGWWPRMSGLGRHNRWDGRSNERCSPRGLERQDTRLRTCSAFHTLNHIGCNS</sequence>
<protein>
    <submittedName>
        <fullName evidence="1">Uncharacterized protein</fullName>
    </submittedName>
</protein>